<organism evidence="2 3">
    <name type="scientific">Prorocentrum cordatum</name>
    <dbReference type="NCBI Taxonomy" id="2364126"/>
    <lineage>
        <taxon>Eukaryota</taxon>
        <taxon>Sar</taxon>
        <taxon>Alveolata</taxon>
        <taxon>Dinophyceae</taxon>
        <taxon>Prorocentrales</taxon>
        <taxon>Prorocentraceae</taxon>
        <taxon>Prorocentrum</taxon>
    </lineage>
</organism>
<protein>
    <submittedName>
        <fullName evidence="2">Uncharacterized protein</fullName>
    </submittedName>
</protein>
<proteinExistence type="predicted"/>
<evidence type="ECO:0000256" key="1">
    <source>
        <dbReference type="SAM" id="MobiDB-lite"/>
    </source>
</evidence>
<name>A0ABN9PML1_9DINO</name>
<feature type="region of interest" description="Disordered" evidence="1">
    <location>
        <begin position="159"/>
        <end position="195"/>
    </location>
</feature>
<comment type="caution">
    <text evidence="2">The sequence shown here is derived from an EMBL/GenBank/DDBJ whole genome shotgun (WGS) entry which is preliminary data.</text>
</comment>
<gene>
    <name evidence="2" type="ORF">PCOR1329_LOCUS4357</name>
</gene>
<dbReference type="Proteomes" id="UP001189429">
    <property type="component" value="Unassembled WGS sequence"/>
</dbReference>
<evidence type="ECO:0000313" key="3">
    <source>
        <dbReference type="Proteomes" id="UP001189429"/>
    </source>
</evidence>
<sequence>MAPKRAVKAAKQEKQVCVDAAAQDKKRQNDFACKLTKAPHRIKEFYDKGLKHLKASKSAEKEEFIRQTLATVDFKDAYFEGIEIIRDAEMEKVTESWMSWTAIAQKNGPALVRVQVKQGKILTRPHEDLDHDGPTTKELPEEEQLQYKVVEIKSVTEVGTVNEARRSTKGSGGEGPPPPEEEEQPTEDKAKISKIKKQHNAYSAVTVDFKMKLAKFSDNRLRHVMPNPRRHVEQFYAEANASFKAAKKNDSKIIKFLEKVSHGDAIPTEEVENAAALADELKDDVATVRDYLSMMATIATRLTKKRERSAAADTDGEAGPPLGAGAPGWVGLRLFVFGPDEHLSRRVLADGAWQYETVAWWCRRLRAAGAGHFLEAVAARDVRAIEHFVANKAVSKALARVHAPMRFTQGDDVPRNLQDMFPKPARPLPPQPAHEKVPPELLEELVTHISAAVAALPSMCGAGPNGSFYEHLKIHASIQGGQQVLASVLADLLTGEAPLEANRARLLSWTVTSTFAHWCHHLATGVLRSEGGPVACRHFVDAHLFSDPELTLTALDVANMYGSMCLGNIESEGCPSASYLACLGVAPVHDALKENSVVVRLQLHPEASRVLNVVSGGLRRGGSGIRRVASPPLVLKQPLARPGVDSASDPALLFTSGPCEEVLAERRRTLNRFSELKAAGLATHLDVCLARVATASDGVYLQQRQPPTEAHCSALDMVVLDGIFDLLGVGYGLSSAALGSKPNYLASWLRDLTESAETTGLAGGSALLDRAPALRACLEGVVTGMSAQGVDLPTGTKDVLLPGSAGAASRWLSEVVSRIGSDIRSGATEECVTTMLESDGGGGGSCFAVPTLPHHCLTNQEVATASRLQMHLEVHEKRPGHDFHCLHRGGRQSGYQVRSQAVDLKGLQGLMCKRWGLVVGRHDALRDVLAGMITEQRRPDIDYHDKRMVRQCLDVAVVTPHIRALPWDARLHRAGALIAREESNKRRKYHMLSLTPFVLSHLGRMGGGGQGRIKAFADGLSERERSSAIDGCYQHLAATLQRGSVALLAAAAPLIP</sequence>
<feature type="compositionally biased region" description="Basic and acidic residues" evidence="1">
    <location>
        <begin position="124"/>
        <end position="139"/>
    </location>
</feature>
<reference evidence="2" key="1">
    <citation type="submission" date="2023-10" db="EMBL/GenBank/DDBJ databases">
        <authorList>
            <person name="Chen Y."/>
            <person name="Shah S."/>
            <person name="Dougan E. K."/>
            <person name="Thang M."/>
            <person name="Chan C."/>
        </authorList>
    </citation>
    <scope>NUCLEOTIDE SEQUENCE [LARGE SCALE GENOMIC DNA]</scope>
</reference>
<evidence type="ECO:0000313" key="2">
    <source>
        <dbReference type="EMBL" id="CAK0794301.1"/>
    </source>
</evidence>
<keyword evidence="3" id="KW-1185">Reference proteome</keyword>
<dbReference type="EMBL" id="CAUYUJ010001115">
    <property type="protein sequence ID" value="CAK0794301.1"/>
    <property type="molecule type" value="Genomic_DNA"/>
</dbReference>
<accession>A0ABN9PML1</accession>
<feature type="region of interest" description="Disordered" evidence="1">
    <location>
        <begin position="123"/>
        <end position="142"/>
    </location>
</feature>